<organism evidence="1 2">
    <name type="scientific">Smallanthus sonchifolius</name>
    <dbReference type="NCBI Taxonomy" id="185202"/>
    <lineage>
        <taxon>Eukaryota</taxon>
        <taxon>Viridiplantae</taxon>
        <taxon>Streptophyta</taxon>
        <taxon>Embryophyta</taxon>
        <taxon>Tracheophyta</taxon>
        <taxon>Spermatophyta</taxon>
        <taxon>Magnoliopsida</taxon>
        <taxon>eudicotyledons</taxon>
        <taxon>Gunneridae</taxon>
        <taxon>Pentapetalae</taxon>
        <taxon>asterids</taxon>
        <taxon>campanulids</taxon>
        <taxon>Asterales</taxon>
        <taxon>Asteraceae</taxon>
        <taxon>Asteroideae</taxon>
        <taxon>Heliantheae alliance</taxon>
        <taxon>Millerieae</taxon>
        <taxon>Smallanthus</taxon>
    </lineage>
</organism>
<gene>
    <name evidence="1" type="ORF">L1987_62809</name>
</gene>
<accession>A0ACB9CBJ0</accession>
<proteinExistence type="predicted"/>
<reference evidence="1 2" key="2">
    <citation type="journal article" date="2022" name="Mol. Ecol. Resour.">
        <title>The genomes of chicory, endive, great burdock and yacon provide insights into Asteraceae paleo-polyploidization history and plant inulin production.</title>
        <authorList>
            <person name="Fan W."/>
            <person name="Wang S."/>
            <person name="Wang H."/>
            <person name="Wang A."/>
            <person name="Jiang F."/>
            <person name="Liu H."/>
            <person name="Zhao H."/>
            <person name="Xu D."/>
            <person name="Zhang Y."/>
        </authorList>
    </citation>
    <scope>NUCLEOTIDE SEQUENCE [LARGE SCALE GENOMIC DNA]</scope>
    <source>
        <strain evidence="2">cv. Yunnan</strain>
        <tissue evidence="1">Leaves</tissue>
    </source>
</reference>
<dbReference type="EMBL" id="CM042038">
    <property type="protein sequence ID" value="KAI3731620.1"/>
    <property type="molecule type" value="Genomic_DNA"/>
</dbReference>
<keyword evidence="2" id="KW-1185">Reference proteome</keyword>
<name>A0ACB9CBJ0_9ASTR</name>
<reference evidence="2" key="1">
    <citation type="journal article" date="2022" name="Mol. Ecol. Resour.">
        <title>The genomes of chicory, endive, great burdock and yacon provide insights into Asteraceae palaeo-polyploidization history and plant inulin production.</title>
        <authorList>
            <person name="Fan W."/>
            <person name="Wang S."/>
            <person name="Wang H."/>
            <person name="Wang A."/>
            <person name="Jiang F."/>
            <person name="Liu H."/>
            <person name="Zhao H."/>
            <person name="Xu D."/>
            <person name="Zhang Y."/>
        </authorList>
    </citation>
    <scope>NUCLEOTIDE SEQUENCE [LARGE SCALE GENOMIC DNA]</scope>
    <source>
        <strain evidence="2">cv. Yunnan</strain>
    </source>
</reference>
<sequence length="121" mass="13796">MVQPPGSALNLVASDAYWRLSLPKGANRDHPWCNPMANRSIMLERMTYLPTMVCVSELDILKDRNMDFCRVLGNSGIEVDHVVYKGVGHAFQILDKSPLSQMQTQEMISHIKAFINKRNHR</sequence>
<evidence type="ECO:0000313" key="1">
    <source>
        <dbReference type="EMBL" id="KAI3731620.1"/>
    </source>
</evidence>
<protein>
    <submittedName>
        <fullName evidence="1">Uncharacterized protein</fullName>
    </submittedName>
</protein>
<evidence type="ECO:0000313" key="2">
    <source>
        <dbReference type="Proteomes" id="UP001056120"/>
    </source>
</evidence>
<dbReference type="Proteomes" id="UP001056120">
    <property type="component" value="Linkage Group LG21"/>
</dbReference>
<comment type="caution">
    <text evidence="1">The sequence shown here is derived from an EMBL/GenBank/DDBJ whole genome shotgun (WGS) entry which is preliminary data.</text>
</comment>